<keyword evidence="8" id="KW-0418">Kinase</keyword>
<reference evidence="15 16" key="2">
    <citation type="submission" date="2014-05" db="EMBL/GenBank/DDBJ databases">
        <title>Genome sequence of Streptococcus gallolyticus.</title>
        <authorList>
            <person name="Del Campo R."/>
        </authorList>
    </citation>
    <scope>NUCLEOTIDE SEQUENCE [LARGE SCALE GENOMIC DNA]</scope>
    <source>
        <strain evidence="15 16">LMG17956</strain>
    </source>
</reference>
<evidence type="ECO:0000313" key="15">
    <source>
        <dbReference type="EMBL" id="CDO18681.1"/>
    </source>
</evidence>
<dbReference type="GO" id="GO:0015771">
    <property type="term" value="P:trehalose transport"/>
    <property type="evidence" value="ECO:0007669"/>
    <property type="project" value="TreeGrafter"/>
</dbReference>
<dbReference type="PANTHER" id="PTHR30175">
    <property type="entry name" value="PHOSPHOTRANSFERASE SYSTEM TRANSPORT PROTEIN"/>
    <property type="match status" value="1"/>
</dbReference>
<evidence type="ECO:0000256" key="10">
    <source>
        <dbReference type="ARBA" id="ARBA00023136"/>
    </source>
</evidence>
<evidence type="ECO:0000313" key="16">
    <source>
        <dbReference type="Proteomes" id="UP000027584"/>
    </source>
</evidence>
<dbReference type="Pfam" id="PF00367">
    <property type="entry name" value="PTS_EIIB"/>
    <property type="match status" value="1"/>
</dbReference>
<feature type="transmembrane region" description="Helical" evidence="12">
    <location>
        <begin position="152"/>
        <end position="173"/>
    </location>
</feature>
<keyword evidence="2" id="KW-0813">Transport</keyword>
<feature type="transmembrane region" description="Helical" evidence="12">
    <location>
        <begin position="110"/>
        <end position="132"/>
    </location>
</feature>
<keyword evidence="7 12" id="KW-0812">Transmembrane</keyword>
<comment type="caution">
    <text evidence="15">The sequence shown here is derived from an EMBL/GenBank/DDBJ whole genome shotgun (WGS) entry which is preliminary data.</text>
</comment>
<evidence type="ECO:0000256" key="3">
    <source>
        <dbReference type="ARBA" id="ARBA00022475"/>
    </source>
</evidence>
<feature type="domain" description="PTS EIIB type-1" evidence="13">
    <location>
        <begin position="6"/>
        <end position="88"/>
    </location>
</feature>
<dbReference type="GO" id="GO:0008982">
    <property type="term" value="F:protein-N(PI)-phosphohistidine-sugar phosphotransferase activity"/>
    <property type="evidence" value="ECO:0007669"/>
    <property type="project" value="InterPro"/>
</dbReference>
<keyword evidence="6" id="KW-0598">Phosphotransferase system</keyword>
<feature type="transmembrane region" description="Helical" evidence="12">
    <location>
        <begin position="364"/>
        <end position="384"/>
    </location>
</feature>
<dbReference type="InterPro" id="IPR001996">
    <property type="entry name" value="PTS_IIB_1"/>
</dbReference>
<dbReference type="PROSITE" id="PS01035">
    <property type="entry name" value="PTS_EIIB_TYPE_1_CYS"/>
    <property type="match status" value="1"/>
</dbReference>
<evidence type="ECO:0000256" key="9">
    <source>
        <dbReference type="ARBA" id="ARBA00022989"/>
    </source>
</evidence>
<dbReference type="PANTHER" id="PTHR30175:SF1">
    <property type="entry name" value="PTS SYSTEM ARBUTIN-, CELLOBIOSE-, AND SALICIN-SPECIFIC EIIBC COMPONENT-RELATED"/>
    <property type="match status" value="1"/>
</dbReference>
<keyword evidence="9 12" id="KW-1133">Transmembrane helix</keyword>
<protein>
    <submittedName>
        <fullName evidence="15">Putative PTS system, beta-glucoside specific, EII BC component</fullName>
    </submittedName>
</protein>
<dbReference type="InterPro" id="IPR003352">
    <property type="entry name" value="PTS_EIIC"/>
</dbReference>
<keyword evidence="4" id="KW-0762">Sugar transport</keyword>
<dbReference type="GO" id="GO:0009401">
    <property type="term" value="P:phosphoenolpyruvate-dependent sugar phosphotransferase system"/>
    <property type="evidence" value="ECO:0007669"/>
    <property type="project" value="UniProtKB-KW"/>
</dbReference>
<comment type="subcellular location">
    <subcellularLocation>
        <location evidence="1">Cell membrane</location>
        <topology evidence="1">Multi-pass membrane protein</topology>
    </subcellularLocation>
</comment>
<evidence type="ECO:0000256" key="7">
    <source>
        <dbReference type="ARBA" id="ARBA00022692"/>
    </source>
</evidence>
<evidence type="ECO:0000256" key="4">
    <source>
        <dbReference type="ARBA" id="ARBA00022597"/>
    </source>
</evidence>
<gene>
    <name evidence="15" type="ORF">BN963_SGAL_01886</name>
</gene>
<dbReference type="InterPro" id="IPR050558">
    <property type="entry name" value="PTS_Sugar-Specific_Components"/>
</dbReference>
<evidence type="ECO:0000256" key="8">
    <source>
        <dbReference type="ARBA" id="ARBA00022777"/>
    </source>
</evidence>
<keyword evidence="5" id="KW-0808">Transferase</keyword>
<dbReference type="PROSITE" id="PS51098">
    <property type="entry name" value="PTS_EIIB_TYPE_1"/>
    <property type="match status" value="1"/>
</dbReference>
<keyword evidence="3" id="KW-1003">Cell membrane</keyword>
<keyword evidence="10 12" id="KW-0472">Membrane</keyword>
<feature type="transmembrane region" description="Helical" evidence="12">
    <location>
        <begin position="328"/>
        <end position="352"/>
    </location>
</feature>
<dbReference type="GO" id="GO:0005886">
    <property type="term" value="C:plasma membrane"/>
    <property type="evidence" value="ECO:0007669"/>
    <property type="project" value="UniProtKB-SubCell"/>
</dbReference>
<feature type="transmembrane region" description="Helical" evidence="12">
    <location>
        <begin position="248"/>
        <end position="272"/>
    </location>
</feature>
<dbReference type="Proteomes" id="UP000027584">
    <property type="component" value="Unassembled WGS sequence"/>
</dbReference>
<evidence type="ECO:0000256" key="11">
    <source>
        <dbReference type="PROSITE-ProRule" id="PRU00421"/>
    </source>
</evidence>
<dbReference type="Gene3D" id="3.30.1360.60">
    <property type="entry name" value="Glucose permease domain IIB"/>
    <property type="match status" value="1"/>
</dbReference>
<evidence type="ECO:0000256" key="2">
    <source>
        <dbReference type="ARBA" id="ARBA00022448"/>
    </source>
</evidence>
<evidence type="ECO:0000256" key="1">
    <source>
        <dbReference type="ARBA" id="ARBA00004651"/>
    </source>
</evidence>
<organism evidence="15 16">
    <name type="scientific">Streptococcus gallolyticus</name>
    <dbReference type="NCBI Taxonomy" id="315405"/>
    <lineage>
        <taxon>Bacteria</taxon>
        <taxon>Bacillati</taxon>
        <taxon>Bacillota</taxon>
        <taxon>Bacilli</taxon>
        <taxon>Lactobacillales</taxon>
        <taxon>Streptococcaceae</taxon>
        <taxon>Streptococcus</taxon>
    </lineage>
</organism>
<evidence type="ECO:0000259" key="13">
    <source>
        <dbReference type="PROSITE" id="PS51098"/>
    </source>
</evidence>
<dbReference type="GO" id="GO:0016301">
    <property type="term" value="F:kinase activity"/>
    <property type="evidence" value="ECO:0007669"/>
    <property type="project" value="UniProtKB-KW"/>
</dbReference>
<dbReference type="GO" id="GO:0090589">
    <property type="term" value="F:protein-phosphocysteine-trehalose phosphotransferase system transporter activity"/>
    <property type="evidence" value="ECO:0007669"/>
    <property type="project" value="TreeGrafter"/>
</dbReference>
<feature type="transmembrane region" description="Helical" evidence="12">
    <location>
        <begin position="284"/>
        <end position="307"/>
    </location>
</feature>
<feature type="transmembrane region" description="Helical" evidence="12">
    <location>
        <begin position="180"/>
        <end position="199"/>
    </location>
</feature>
<dbReference type="SUPFAM" id="SSF55604">
    <property type="entry name" value="Glucose permease domain IIB"/>
    <property type="match status" value="1"/>
</dbReference>
<dbReference type="InterPro" id="IPR013013">
    <property type="entry name" value="PTS_EIIC_1"/>
</dbReference>
<evidence type="ECO:0000259" key="14">
    <source>
        <dbReference type="PROSITE" id="PS51103"/>
    </source>
</evidence>
<dbReference type="Pfam" id="PF02378">
    <property type="entry name" value="PTS_EIIC"/>
    <property type="match status" value="1"/>
</dbReference>
<dbReference type="PROSITE" id="PS51103">
    <property type="entry name" value="PTS_EIIC_TYPE_1"/>
    <property type="match status" value="1"/>
</dbReference>
<feature type="transmembrane region" description="Helical" evidence="12">
    <location>
        <begin position="219"/>
        <end position="236"/>
    </location>
</feature>
<dbReference type="RefSeq" id="WP_039695050.1">
    <property type="nucleotide sequence ID" value="NZ_JAMDHZ010000001.1"/>
</dbReference>
<feature type="domain" description="PTS EIIC type-1" evidence="14">
    <location>
        <begin position="112"/>
        <end position="467"/>
    </location>
</feature>
<evidence type="ECO:0000256" key="5">
    <source>
        <dbReference type="ARBA" id="ARBA00022679"/>
    </source>
</evidence>
<name>A0A060RIM2_9STRE</name>
<dbReference type="FunFam" id="3.30.1360.60:FF:000001">
    <property type="entry name" value="PTS system glucose-specific IIBC component PtsG"/>
    <property type="match status" value="1"/>
</dbReference>
<evidence type="ECO:0000256" key="12">
    <source>
        <dbReference type="SAM" id="Phobius"/>
    </source>
</evidence>
<sequence length="467" mass="50092">MVDNNKVIAEKVLAAVGGKENVMSATHCMTRLRLNLKDTSVPKKDEVTSIPGVLAVVESGGQYQVVIGQNVAKVYPEFAKLAGVTLEKQVDENLDKPKEKLTLKGVGMAILNYMSGSMTPLIPAMIAAAMFKTIQVVIGPDLLGLVSEKSDMYVLCDIMYSAFFYFLPIFLGFTAAKKLGVSQVMGIMLGAMLLVPDFVALDGQKFTIYGFLTTTAHDYSQTVLPVIISIWVMSYVERFFKKIIPDVLSTIFVPFLTIFVMIPITFVVLAPIGNLGGELIGNGLIAFGNVGGFLAIAVVAALWEFLVMSGMHQVLIVFGITAMMQNGYDSFVLTAGGYATWAAFGMAFGAFLRFREKDAKALAFGYFVSAIIGGVTEPVLYGIGLRYKRPFLALAAGGFCGGLYAGLTHVGTYVMGATNFLAVLGYVGGGTVNMINGCIAAAIAFAVTAVLTYLFDFNKTESVLQRN</sequence>
<feature type="transmembrane region" description="Helical" evidence="12">
    <location>
        <begin position="434"/>
        <end position="455"/>
    </location>
</feature>
<dbReference type="InterPro" id="IPR018113">
    <property type="entry name" value="PTrfase_EIIB_Cys"/>
</dbReference>
<proteinExistence type="predicted"/>
<reference evidence="15 16" key="1">
    <citation type="submission" date="2014-02" db="EMBL/GenBank/DDBJ databases">
        <authorList>
            <person name="Manrique M."/>
        </authorList>
    </citation>
    <scope>NUCLEOTIDE SEQUENCE [LARGE SCALE GENOMIC DNA]</scope>
    <source>
        <strain evidence="15 16">LMG17956</strain>
    </source>
</reference>
<dbReference type="AlphaFoldDB" id="A0A060RIM2"/>
<accession>A0A060RIM2</accession>
<feature type="active site" description="Phosphocysteine intermediate; for EIIB activity" evidence="11">
    <location>
        <position position="28"/>
    </location>
</feature>
<dbReference type="EMBL" id="CCBC010000202">
    <property type="protein sequence ID" value="CDO18681.1"/>
    <property type="molecule type" value="Genomic_DNA"/>
</dbReference>
<dbReference type="CDD" id="cd00212">
    <property type="entry name" value="PTS_IIB_glc"/>
    <property type="match status" value="1"/>
</dbReference>
<feature type="transmembrane region" description="Helical" evidence="12">
    <location>
        <begin position="391"/>
        <end position="414"/>
    </location>
</feature>
<dbReference type="InterPro" id="IPR036878">
    <property type="entry name" value="Glu_permease_IIB"/>
</dbReference>
<evidence type="ECO:0000256" key="6">
    <source>
        <dbReference type="ARBA" id="ARBA00022683"/>
    </source>
</evidence>